<dbReference type="PANTHER" id="PTHR45458">
    <property type="entry name" value="SHORT-CHAIN DEHYDROGENASE/REDUCTASE SDR"/>
    <property type="match status" value="1"/>
</dbReference>
<dbReference type="PRINTS" id="PR00081">
    <property type="entry name" value="GDHRDH"/>
</dbReference>
<evidence type="ECO:0008006" key="4">
    <source>
        <dbReference type="Google" id="ProtNLM"/>
    </source>
</evidence>
<name>A0ABQ8WR93_PENCH</name>
<organism evidence="2 3">
    <name type="scientific">Penicillium chrysogenum</name>
    <name type="common">Penicillium notatum</name>
    <dbReference type="NCBI Taxonomy" id="5076"/>
    <lineage>
        <taxon>Eukaryota</taxon>
        <taxon>Fungi</taxon>
        <taxon>Dikarya</taxon>
        <taxon>Ascomycota</taxon>
        <taxon>Pezizomycotina</taxon>
        <taxon>Eurotiomycetes</taxon>
        <taxon>Eurotiomycetidae</taxon>
        <taxon>Eurotiales</taxon>
        <taxon>Aspergillaceae</taxon>
        <taxon>Penicillium</taxon>
        <taxon>Penicillium chrysogenum species complex</taxon>
    </lineage>
</organism>
<dbReference type="Gene3D" id="3.40.50.720">
    <property type="entry name" value="NAD(P)-binding Rossmann-like Domain"/>
    <property type="match status" value="1"/>
</dbReference>
<comment type="caution">
    <text evidence="2">The sequence shown here is derived from an EMBL/GenBank/DDBJ whole genome shotgun (WGS) entry which is preliminary data.</text>
</comment>
<dbReference type="EMBL" id="JAPVEB010000002">
    <property type="protein sequence ID" value="KAJ5274864.1"/>
    <property type="molecule type" value="Genomic_DNA"/>
</dbReference>
<sequence length="334" mass="36479">MPSYLITGASRGLGYAWLKQLSSNPANIVIGLVRNKDTTQNRLVDDNLTNVHLVCADITDAKALQTVAEQVSKITGGSLDILINNAAILSPNSAFNSIVDLSPEVLEENILDSCRTNVVGVAHTINALLPLIRKGREKKVMLISTLLSDMDFVSRFAIDNATPYSVSKAAANLLMAKYHAALGATDGILFMAISPGVVSKPDKTPTVDEAEGRRKMADKLKSYAPHFTGPVTMEESVRMQLEVIDKATVETYGGTFVSHFGNKKWLEAYRGRRRCLYPCTLPGRLLTVSWSSGYDFPLTIALSKCSGKVLGSIPRETIFCTCALYCQMEFHRVL</sequence>
<evidence type="ECO:0000256" key="1">
    <source>
        <dbReference type="ARBA" id="ARBA00022857"/>
    </source>
</evidence>
<dbReference type="InterPro" id="IPR052184">
    <property type="entry name" value="SDR_enzymes"/>
</dbReference>
<dbReference type="InterPro" id="IPR002347">
    <property type="entry name" value="SDR_fam"/>
</dbReference>
<keyword evidence="1" id="KW-0521">NADP</keyword>
<reference evidence="2 3" key="1">
    <citation type="journal article" date="2023" name="IMA Fungus">
        <title>Comparative genomic study of the Penicillium genus elucidates a diverse pangenome and 15 lateral gene transfer events.</title>
        <authorList>
            <person name="Petersen C."/>
            <person name="Sorensen T."/>
            <person name="Nielsen M.R."/>
            <person name="Sondergaard T.E."/>
            <person name="Sorensen J.L."/>
            <person name="Fitzpatrick D.A."/>
            <person name="Frisvad J.C."/>
            <person name="Nielsen K.L."/>
        </authorList>
    </citation>
    <scope>NUCLEOTIDE SEQUENCE [LARGE SCALE GENOMIC DNA]</scope>
    <source>
        <strain evidence="2 3">IBT 3361</strain>
    </source>
</reference>
<evidence type="ECO:0000313" key="2">
    <source>
        <dbReference type="EMBL" id="KAJ5274864.1"/>
    </source>
</evidence>
<accession>A0ABQ8WR93</accession>
<protein>
    <recommendedName>
        <fullName evidence="4">Oxidoreductase</fullName>
    </recommendedName>
</protein>
<dbReference type="InterPro" id="IPR020904">
    <property type="entry name" value="Sc_DH/Rdtase_CS"/>
</dbReference>
<dbReference type="PANTHER" id="PTHR45458:SF3">
    <property type="entry name" value="CHAIN DEHYDROGENASE (ATSC), PUTATIVE-RELATED"/>
    <property type="match status" value="1"/>
</dbReference>
<dbReference type="SUPFAM" id="SSF51735">
    <property type="entry name" value="NAD(P)-binding Rossmann-fold domains"/>
    <property type="match status" value="1"/>
</dbReference>
<evidence type="ECO:0000313" key="3">
    <source>
        <dbReference type="Proteomes" id="UP001220256"/>
    </source>
</evidence>
<dbReference type="PROSITE" id="PS00061">
    <property type="entry name" value="ADH_SHORT"/>
    <property type="match status" value="1"/>
</dbReference>
<gene>
    <name evidence="2" type="ORF">N7505_003409</name>
</gene>
<proteinExistence type="predicted"/>
<dbReference type="InterPro" id="IPR036291">
    <property type="entry name" value="NAD(P)-bd_dom_sf"/>
</dbReference>
<dbReference type="Pfam" id="PF00106">
    <property type="entry name" value="adh_short"/>
    <property type="match status" value="1"/>
</dbReference>
<keyword evidence="3" id="KW-1185">Reference proteome</keyword>
<dbReference type="Proteomes" id="UP001220256">
    <property type="component" value="Unassembled WGS sequence"/>
</dbReference>